<sequence length="447" mass="49051">MAKILQTVTSILLIILFCADPIWSQNATVSIPDDVQDTSAEAPAWRTDLGDWSRNTLISGNLPNPPLKLSWERKIADKPLKFGFATVAEGMIVFGIGAEIMAVNLLDGKTLWSQKIGKLHGVTIEAEELIIRNRDSALLITYGNTFRAVDCFTGEILNSLELPLKPDRKIVHLELPGKEMYLGAVNEFSGESEILAYQPEIGKIFKVEDTSNLKFLLPCTSGIIWGTDSMVRISSAGVTGTVCSLAPSPYWCGNMDRAFGAVKYEDSSYFVCVNFQYGRMEWETELPESPDFYPVISKDKILFTSGGTRVYCLDSRKGSIIWVHQSPSRQRQTNGEDHSAPTIRIACDNNRTGVIGCGEYSLLDSGSGTLLQNESLPLSADSTLCGPWSVLVIQSRLFMTSQGPNGTFIHCYQGSPASSTFEKASLSAPSESENKRESQGLPDKTEN</sequence>
<reference evidence="2 3" key="1">
    <citation type="journal article" date="2017" name="ISME J.">
        <title>Potential for microbial H2 and metal transformations associated with novel bacteria and archaea in deep terrestrial subsurface sediments.</title>
        <authorList>
            <person name="Hernsdorf A.W."/>
            <person name="Amano Y."/>
            <person name="Miyakawa K."/>
            <person name="Ise K."/>
            <person name="Suzuki Y."/>
            <person name="Anantharaman K."/>
            <person name="Probst A."/>
            <person name="Burstein D."/>
            <person name="Thomas B.C."/>
            <person name="Banfield J.F."/>
        </authorList>
    </citation>
    <scope>NUCLEOTIDE SEQUENCE [LARGE SCALE GENOMIC DNA]</scope>
    <source>
        <strain evidence="2">HGW-Wallbacteria-1</strain>
    </source>
</reference>
<dbReference type="Gene3D" id="2.130.10.10">
    <property type="entry name" value="YVTN repeat-like/Quinoprotein amine dehydrogenase"/>
    <property type="match status" value="2"/>
</dbReference>
<dbReference type="InterPro" id="IPR011047">
    <property type="entry name" value="Quinoprotein_ADH-like_sf"/>
</dbReference>
<evidence type="ECO:0008006" key="4">
    <source>
        <dbReference type="Google" id="ProtNLM"/>
    </source>
</evidence>
<accession>A0A2N1PR98</accession>
<evidence type="ECO:0000313" key="2">
    <source>
        <dbReference type="EMBL" id="PKK90860.1"/>
    </source>
</evidence>
<comment type="caution">
    <text evidence="2">The sequence shown here is derived from an EMBL/GenBank/DDBJ whole genome shotgun (WGS) entry which is preliminary data.</text>
</comment>
<dbReference type="Proteomes" id="UP000233256">
    <property type="component" value="Unassembled WGS sequence"/>
</dbReference>
<evidence type="ECO:0000313" key="3">
    <source>
        <dbReference type="Proteomes" id="UP000233256"/>
    </source>
</evidence>
<feature type="compositionally biased region" description="Polar residues" evidence="1">
    <location>
        <begin position="419"/>
        <end position="431"/>
    </location>
</feature>
<gene>
    <name evidence="2" type="ORF">CVV64_08245</name>
</gene>
<name>A0A2N1PR98_9BACT</name>
<dbReference type="InterPro" id="IPR015943">
    <property type="entry name" value="WD40/YVTN_repeat-like_dom_sf"/>
</dbReference>
<protein>
    <recommendedName>
        <fullName evidence="4">Serine/threonine protein kinase</fullName>
    </recommendedName>
</protein>
<organism evidence="2 3">
    <name type="scientific">Candidatus Wallbacteria bacterium HGW-Wallbacteria-1</name>
    <dbReference type="NCBI Taxonomy" id="2013854"/>
    <lineage>
        <taxon>Bacteria</taxon>
        <taxon>Candidatus Walliibacteriota</taxon>
    </lineage>
</organism>
<dbReference type="EMBL" id="PGXC01000004">
    <property type="protein sequence ID" value="PKK90860.1"/>
    <property type="molecule type" value="Genomic_DNA"/>
</dbReference>
<dbReference type="SMART" id="SM00564">
    <property type="entry name" value="PQQ"/>
    <property type="match status" value="2"/>
</dbReference>
<dbReference type="SUPFAM" id="SSF50998">
    <property type="entry name" value="Quinoprotein alcohol dehydrogenase-like"/>
    <property type="match status" value="1"/>
</dbReference>
<feature type="compositionally biased region" description="Basic and acidic residues" evidence="1">
    <location>
        <begin position="432"/>
        <end position="447"/>
    </location>
</feature>
<evidence type="ECO:0000256" key="1">
    <source>
        <dbReference type="SAM" id="MobiDB-lite"/>
    </source>
</evidence>
<feature type="region of interest" description="Disordered" evidence="1">
    <location>
        <begin position="419"/>
        <end position="447"/>
    </location>
</feature>
<dbReference type="InterPro" id="IPR018391">
    <property type="entry name" value="PQQ_b-propeller_rpt"/>
</dbReference>
<dbReference type="AlphaFoldDB" id="A0A2N1PR98"/>
<proteinExistence type="predicted"/>